<evidence type="ECO:0000259" key="6">
    <source>
        <dbReference type="Pfam" id="PF07980"/>
    </source>
</evidence>
<accession>A0AAN3A7Q3</accession>
<reference evidence="8 9" key="1">
    <citation type="submission" date="2007-03" db="EMBL/GenBank/DDBJ databases">
        <authorList>
            <person name="Fulton L."/>
            <person name="Clifton S."/>
            <person name="Fulton B."/>
            <person name="Xu J."/>
            <person name="Minx P."/>
            <person name="Pepin K.H."/>
            <person name="Johnson M."/>
            <person name="Thiruvilangam P."/>
            <person name="Bhonagiri V."/>
            <person name="Nash W.E."/>
            <person name="Mardis E.R."/>
            <person name="Wilson R.K."/>
        </authorList>
    </citation>
    <scope>NUCLEOTIDE SEQUENCE [LARGE SCALE GENOMIC DNA]</scope>
    <source>
        <strain evidence="9">ATCC 8483 / DSM 1896 / JCM 5824 / BCRC 10623 / CCUG 4943 / NCTC 11153</strain>
    </source>
</reference>
<evidence type="ECO:0000313" key="9">
    <source>
        <dbReference type="Proteomes" id="UP000005475"/>
    </source>
</evidence>
<dbReference type="Pfam" id="PF14322">
    <property type="entry name" value="SusD-like_3"/>
    <property type="match status" value="1"/>
</dbReference>
<name>A0AAN3A7Q3_BACO1</name>
<dbReference type="InterPro" id="IPR011990">
    <property type="entry name" value="TPR-like_helical_dom_sf"/>
</dbReference>
<feature type="domain" description="SusD-like N-terminal" evidence="7">
    <location>
        <begin position="104"/>
        <end position="242"/>
    </location>
</feature>
<dbReference type="InterPro" id="IPR033985">
    <property type="entry name" value="SusD-like_N"/>
</dbReference>
<dbReference type="Proteomes" id="UP000005475">
    <property type="component" value="Unassembled WGS sequence"/>
</dbReference>
<organism evidence="8 9">
    <name type="scientific">Bacteroides ovatus (strain ATCC 8483 / DSM 1896 / JCM 5824 / BCRC 10623 / CCUG 4943 / NCTC 11153)</name>
    <dbReference type="NCBI Taxonomy" id="411476"/>
    <lineage>
        <taxon>Bacteria</taxon>
        <taxon>Pseudomonadati</taxon>
        <taxon>Bacteroidota</taxon>
        <taxon>Bacteroidia</taxon>
        <taxon>Bacteroidales</taxon>
        <taxon>Bacteroidaceae</taxon>
        <taxon>Bacteroides</taxon>
    </lineage>
</organism>
<sequence>MRHFKFTDMRRHKLNWIWIILLGLFVGSCEDYLDRSPDDGLSEDDVYKDYSSLLGFMDRIFQNGDILIFTHGINSYSNTYVTVGNLSDEYASVRDNDPSKFVNAGNWLENASTRFEIGSKSDGANFKSAISRAYTGLRIVNRVISGVDQVKSITDDQRRKLLGQAHFLRAYFYFEIIKRYGGMPIFDQLWGASDDFDFPRKTYQESNAWMQTDLDKAIEYLPISWPDEEHGRPDRVSAMALKAMTQLYAASPLMQNDLNSIENKGYGKEMAAEAARSAQKAINAIESHEYYRLMNHDEYRSIQLMPNSNQFAQPEYLWFLRWHHGNWSAFVRAQWLTQPYDNKTGAEGTPYNAPTQNAVDMYERKGADGNYYPITDPRSGYDAVKTTNPYSDRDPRFTNNILVPGEQWGKNLQGVPYYLTTYSGGYSENFISTNQFTRGSQQTGYMCKKFIWPEASVPLFGEAGFQLYRLVAVYIRVSQVYLDMAEASYEATGDPDAVVTGCTMSARQALNKIRVRAGIGELPDGVDFREAYRRERGVELMFEGHRWYDIRRWMIAEDLFKGEYPIMGVKATPINHSYTADQLKVEKACTYKLTDFTYEYVPVRTAVRTFNKRNYWYPLPMDEVAALDNLQQNPGW</sequence>
<proteinExistence type="inferred from homology"/>
<evidence type="ECO:0000256" key="1">
    <source>
        <dbReference type="ARBA" id="ARBA00004442"/>
    </source>
</evidence>
<evidence type="ECO:0000313" key="8">
    <source>
        <dbReference type="EMBL" id="EDO11594.1"/>
    </source>
</evidence>
<dbReference type="InterPro" id="IPR012944">
    <property type="entry name" value="SusD_RagB_dom"/>
</dbReference>
<evidence type="ECO:0000256" key="5">
    <source>
        <dbReference type="ARBA" id="ARBA00023237"/>
    </source>
</evidence>
<evidence type="ECO:0000256" key="4">
    <source>
        <dbReference type="ARBA" id="ARBA00023136"/>
    </source>
</evidence>
<dbReference type="SUPFAM" id="SSF48452">
    <property type="entry name" value="TPR-like"/>
    <property type="match status" value="1"/>
</dbReference>
<keyword evidence="4" id="KW-0472">Membrane</keyword>
<dbReference type="PROSITE" id="PS51257">
    <property type="entry name" value="PROKAR_LIPOPROTEIN"/>
    <property type="match status" value="1"/>
</dbReference>
<dbReference type="AlphaFoldDB" id="A0AAN3A7Q3"/>
<reference evidence="9" key="2">
    <citation type="submission" date="2007-04" db="EMBL/GenBank/DDBJ databases">
        <title>Draft genome sequence of Bacteroides ovatus (ATCC 8483).</title>
        <authorList>
            <person name="Sudarsanam P."/>
            <person name="Ley R."/>
            <person name="Guruge J."/>
            <person name="Turnbaugh P.J."/>
            <person name="Mahowald M."/>
            <person name="Liep D."/>
            <person name="Gordon J."/>
        </authorList>
    </citation>
    <scope>NUCLEOTIDE SEQUENCE [LARGE SCALE GENOMIC DNA]</scope>
    <source>
        <strain evidence="9">ATCC 8483 / DSM 1896 / JCM 5824 / BCRC 10623 / CCUG 4943 / NCTC 11153</strain>
    </source>
</reference>
<dbReference type="EMBL" id="AAXF02000049">
    <property type="protein sequence ID" value="EDO11594.1"/>
    <property type="molecule type" value="Genomic_DNA"/>
</dbReference>
<evidence type="ECO:0000256" key="3">
    <source>
        <dbReference type="ARBA" id="ARBA00022729"/>
    </source>
</evidence>
<dbReference type="Pfam" id="PF07980">
    <property type="entry name" value="SusD_RagB"/>
    <property type="match status" value="1"/>
</dbReference>
<feature type="domain" description="RagB/SusD" evidence="6">
    <location>
        <begin position="295"/>
        <end position="636"/>
    </location>
</feature>
<comment type="similarity">
    <text evidence="2">Belongs to the SusD family.</text>
</comment>
<evidence type="ECO:0000256" key="2">
    <source>
        <dbReference type="ARBA" id="ARBA00006275"/>
    </source>
</evidence>
<dbReference type="GO" id="GO:0009279">
    <property type="term" value="C:cell outer membrane"/>
    <property type="evidence" value="ECO:0007669"/>
    <property type="project" value="UniProtKB-SubCell"/>
</dbReference>
<protein>
    <submittedName>
        <fullName evidence="8">SusD family protein</fullName>
    </submittedName>
</protein>
<keyword evidence="5" id="KW-0998">Cell outer membrane</keyword>
<gene>
    <name evidence="8" type="ORF">BACOVA_02804</name>
</gene>
<dbReference type="Gene3D" id="1.25.40.390">
    <property type="match status" value="1"/>
</dbReference>
<keyword evidence="3" id="KW-0732">Signal</keyword>
<comment type="caution">
    <text evidence="8">The sequence shown here is derived from an EMBL/GenBank/DDBJ whole genome shotgun (WGS) entry which is preliminary data.</text>
</comment>
<evidence type="ECO:0000259" key="7">
    <source>
        <dbReference type="Pfam" id="PF14322"/>
    </source>
</evidence>
<comment type="subcellular location">
    <subcellularLocation>
        <location evidence="1">Cell outer membrane</location>
    </subcellularLocation>
</comment>